<comment type="subcellular location">
    <subcellularLocation>
        <location evidence="7">Membrane</location>
        <topology evidence="7">Multi-pass membrane protein</topology>
    </subcellularLocation>
</comment>
<keyword evidence="10" id="KW-1185">Reference proteome</keyword>
<evidence type="ECO:0000256" key="1">
    <source>
        <dbReference type="ARBA" id="ARBA00002489"/>
    </source>
</evidence>
<evidence type="ECO:0000256" key="5">
    <source>
        <dbReference type="ARBA" id="ARBA00022989"/>
    </source>
</evidence>
<keyword evidence="5 7" id="KW-1133">Transmembrane helix</keyword>
<comment type="similarity">
    <text evidence="2 7">Belongs to the DLT1 family.</text>
</comment>
<keyword evidence="6 7" id="KW-0472">Membrane</keyword>
<proteinExistence type="inferred from homology"/>
<sequence length="302" mass="34415">MKSVKLPHYLYTGSLFFLIFLTALCVAISAADVIIQALTDKTNTGTFDYRNLIVVGGSYVILALAALLFSCSRMLTVRASLQDIPKLYIPIKQEDLPKKVYFKIHQEFEQAKQTRKLAEPRPEDIQAVGWAKPGTPLFDGLDFKQAIARTPAIVEKVAISINPDYARPLYVPIRQYMEFLMQQGLIDKQLGLFYLEGYEIARFSHDPLSQEHYMDIMKHLAAILQNMGYNLKNGNNNNNKHHKPESIISLGHNSDLNKSSRRSRRRLSSHCYDDEDSILTWNSRSTPSKKHPSTAKLSHFEI</sequence>
<dbReference type="PANTHER" id="PTHR40021">
    <property type="entry name" value="DEFECT AT LOW TEMPERATURE PROTEIN 1"/>
    <property type="match status" value="1"/>
</dbReference>
<feature type="compositionally biased region" description="Basic residues" evidence="8">
    <location>
        <begin position="259"/>
        <end position="268"/>
    </location>
</feature>
<evidence type="ECO:0000256" key="8">
    <source>
        <dbReference type="SAM" id="MobiDB-lite"/>
    </source>
</evidence>
<dbReference type="InterPro" id="IPR038869">
    <property type="entry name" value="DLT1"/>
</dbReference>
<evidence type="ECO:0000313" key="9">
    <source>
        <dbReference type="EMBL" id="KAG2231770.1"/>
    </source>
</evidence>
<keyword evidence="4 7" id="KW-0812">Transmembrane</keyword>
<evidence type="ECO:0000256" key="6">
    <source>
        <dbReference type="ARBA" id="ARBA00023136"/>
    </source>
</evidence>
<feature type="region of interest" description="Disordered" evidence="8">
    <location>
        <begin position="233"/>
        <end position="268"/>
    </location>
</feature>
<comment type="caution">
    <text evidence="9">The sequence shown here is derived from an EMBL/GenBank/DDBJ whole genome shotgun (WGS) entry which is preliminary data.</text>
</comment>
<accession>A0A8H7VST2</accession>
<feature type="transmembrane region" description="Helical" evidence="7">
    <location>
        <begin position="49"/>
        <end position="69"/>
    </location>
</feature>
<dbReference type="EMBL" id="JAEPRE010000136">
    <property type="protein sequence ID" value="KAG2231770.1"/>
    <property type="molecule type" value="Genomic_DNA"/>
</dbReference>
<name>A0A8H7VST2_9FUNG</name>
<dbReference type="Proteomes" id="UP000613177">
    <property type="component" value="Unassembled WGS sequence"/>
</dbReference>
<evidence type="ECO:0000256" key="3">
    <source>
        <dbReference type="ARBA" id="ARBA00021353"/>
    </source>
</evidence>
<evidence type="ECO:0000256" key="2">
    <source>
        <dbReference type="ARBA" id="ARBA00005550"/>
    </source>
</evidence>
<protein>
    <recommendedName>
        <fullName evidence="3 7">Defect at low temperature protein 1</fullName>
    </recommendedName>
</protein>
<evidence type="ECO:0000313" key="10">
    <source>
        <dbReference type="Proteomes" id="UP000613177"/>
    </source>
</evidence>
<comment type="caution">
    <text evidence="7">Lacks conserved residue(s) required for the propagation of feature annotation.</text>
</comment>
<reference evidence="9" key="1">
    <citation type="submission" date="2021-01" db="EMBL/GenBank/DDBJ databases">
        <title>Metabolic potential, ecology and presence of endohyphal bacteria is reflected in genomic diversity of Mucoromycotina.</title>
        <authorList>
            <person name="Muszewska A."/>
            <person name="Okrasinska A."/>
            <person name="Steczkiewicz K."/>
            <person name="Drgas O."/>
            <person name="Orlowska M."/>
            <person name="Perlinska-Lenart U."/>
            <person name="Aleksandrzak-Piekarczyk T."/>
            <person name="Szatraj K."/>
            <person name="Zielenkiewicz U."/>
            <person name="Pilsyk S."/>
            <person name="Malc E."/>
            <person name="Mieczkowski P."/>
            <person name="Kruszewska J.S."/>
            <person name="Biernat P."/>
            <person name="Pawlowska J."/>
        </authorList>
    </citation>
    <scope>NUCLEOTIDE SEQUENCE</scope>
    <source>
        <strain evidence="9">WA0000018081</strain>
    </source>
</reference>
<comment type="function">
    <text evidence="1 7">Required for growth under high-pressure and low-temperature conditions.</text>
</comment>
<evidence type="ECO:0000256" key="4">
    <source>
        <dbReference type="ARBA" id="ARBA00022692"/>
    </source>
</evidence>
<dbReference type="GO" id="GO:0016020">
    <property type="term" value="C:membrane"/>
    <property type="evidence" value="ECO:0007669"/>
    <property type="project" value="UniProtKB-SubCell"/>
</dbReference>
<organism evidence="9 10">
    <name type="scientific">Thamnidium elegans</name>
    <dbReference type="NCBI Taxonomy" id="101142"/>
    <lineage>
        <taxon>Eukaryota</taxon>
        <taxon>Fungi</taxon>
        <taxon>Fungi incertae sedis</taxon>
        <taxon>Mucoromycota</taxon>
        <taxon>Mucoromycotina</taxon>
        <taxon>Mucoromycetes</taxon>
        <taxon>Mucorales</taxon>
        <taxon>Mucorineae</taxon>
        <taxon>Mucoraceae</taxon>
        <taxon>Thamnidium</taxon>
    </lineage>
</organism>
<gene>
    <name evidence="7" type="primary">DLT1</name>
    <name evidence="9" type="ORF">INT48_004049</name>
</gene>
<evidence type="ECO:0000256" key="7">
    <source>
        <dbReference type="RuleBase" id="RU367100"/>
    </source>
</evidence>
<feature type="region of interest" description="Disordered" evidence="8">
    <location>
        <begin position="282"/>
        <end position="302"/>
    </location>
</feature>
<dbReference type="AlphaFoldDB" id="A0A8H7VST2"/>
<dbReference type="PANTHER" id="PTHR40021:SF1">
    <property type="entry name" value="DEFECT AT LOW TEMPERATURE PROTEIN 1"/>
    <property type="match status" value="1"/>
</dbReference>